<reference evidence="1 2" key="1">
    <citation type="journal article" date="2018" name="Harmful Algae">
        <title>The highly heterogeneous methylated genomes and diverse restriction-modification systems of bloom-forming Microcystis.</title>
        <authorList>
            <person name="Zhao L."/>
            <person name="Song Y."/>
            <person name="Li L."/>
            <person name="Gan N."/>
            <person name="Brand J.J."/>
            <person name="Song L."/>
        </authorList>
    </citation>
    <scope>NUCLEOTIDE SEQUENCE [LARGE SCALE GENOMIC DNA]</scope>
    <source>
        <strain evidence="1 2">PCC 7806SL</strain>
    </source>
</reference>
<accession>A0AB33CBT9</accession>
<dbReference type="AlphaFoldDB" id="A0AB33CBT9"/>
<name>A0AB33CBT9_MICA7</name>
<proteinExistence type="predicted"/>
<dbReference type="EMBL" id="CP020771">
    <property type="protein sequence ID" value="ARI84293.1"/>
    <property type="molecule type" value="Genomic_DNA"/>
</dbReference>
<gene>
    <name evidence="1" type="ORF">BH695_5014</name>
</gene>
<evidence type="ECO:0000313" key="1">
    <source>
        <dbReference type="EMBL" id="ARI84293.1"/>
    </source>
</evidence>
<dbReference type="Proteomes" id="UP000192439">
    <property type="component" value="Chromosome"/>
</dbReference>
<sequence length="47" mass="5495">MIRTTYLKVNYCHQQIHQNYLDLAEKAHLKVGVAQLNLTLVIILLYP</sequence>
<keyword evidence="2" id="KW-1185">Reference proteome</keyword>
<evidence type="ECO:0000313" key="2">
    <source>
        <dbReference type="Proteomes" id="UP000192439"/>
    </source>
</evidence>
<protein>
    <submittedName>
        <fullName evidence="1">Uncharacterized protein</fullName>
    </submittedName>
</protein>
<organism evidence="1 2">
    <name type="scientific">Microcystis aeruginosa PCC 7806SL</name>
    <dbReference type="NCBI Taxonomy" id="1903187"/>
    <lineage>
        <taxon>Bacteria</taxon>
        <taxon>Bacillati</taxon>
        <taxon>Cyanobacteriota</taxon>
        <taxon>Cyanophyceae</taxon>
        <taxon>Oscillatoriophycideae</taxon>
        <taxon>Chroococcales</taxon>
        <taxon>Microcystaceae</taxon>
        <taxon>Microcystis</taxon>
    </lineage>
</organism>